<name>A0A8J5CR08_CHIOP</name>
<gene>
    <name evidence="2" type="ORF">GWK47_053868</name>
</gene>
<accession>A0A8J5CR08</accession>
<sequence>MSLVQKLKGNDNTFSQLAGTALSHVVHEGAKSRRIDVVFDVYKETSIKNAERANRSAGTGIHFKNIQPGHNIQQWRKLLGSSSNKASLIKFLVEEWKKPQHREKLEGKELYVTCEQLCFKITKEQWEEAPELKSSQEEADTRLLLHAAESGYKSVIITAEDTDVMVLCLGMCHKIPSHLFQKCGTKNRTRFLDITTLSRTLGGSVCDSLIGMHAFTGCDTVSAFAGRGKMTTLKQVKMDKTYQDAFHELGRSWEVSPELFEKLQEITCHMYLPSTHTTEVNKLRYELFCARRGEVESSQLPPCEDCLFMHALRANYQAAIWRRSLQSQPFVANPTDCGWMTDEDGKLAVNWMRGSPAPDAVMQLLSCKCVRSCELPKCTCLSNGLKCTDMCRLQTCQNKAIEEEPVAQQSDSESDVDDIEED</sequence>
<feature type="compositionally biased region" description="Acidic residues" evidence="1">
    <location>
        <begin position="412"/>
        <end position="422"/>
    </location>
</feature>
<feature type="region of interest" description="Disordered" evidence="1">
    <location>
        <begin position="403"/>
        <end position="422"/>
    </location>
</feature>
<reference evidence="2" key="1">
    <citation type="submission" date="2020-07" db="EMBL/GenBank/DDBJ databases">
        <title>The High-quality genome of the commercially important snow crab, Chionoecetes opilio.</title>
        <authorList>
            <person name="Jeong J.-H."/>
            <person name="Ryu S."/>
        </authorList>
    </citation>
    <scope>NUCLEOTIDE SEQUENCE</scope>
    <source>
        <strain evidence="2">MADBK_172401_WGS</strain>
        <tissue evidence="2">Digestive gland</tissue>
    </source>
</reference>
<keyword evidence="3" id="KW-1185">Reference proteome</keyword>
<organism evidence="2 3">
    <name type="scientific">Chionoecetes opilio</name>
    <name type="common">Atlantic snow crab</name>
    <name type="synonym">Cancer opilio</name>
    <dbReference type="NCBI Taxonomy" id="41210"/>
    <lineage>
        <taxon>Eukaryota</taxon>
        <taxon>Metazoa</taxon>
        <taxon>Ecdysozoa</taxon>
        <taxon>Arthropoda</taxon>
        <taxon>Crustacea</taxon>
        <taxon>Multicrustacea</taxon>
        <taxon>Malacostraca</taxon>
        <taxon>Eumalacostraca</taxon>
        <taxon>Eucarida</taxon>
        <taxon>Decapoda</taxon>
        <taxon>Pleocyemata</taxon>
        <taxon>Brachyura</taxon>
        <taxon>Eubrachyura</taxon>
        <taxon>Majoidea</taxon>
        <taxon>Majidae</taxon>
        <taxon>Chionoecetes</taxon>
    </lineage>
</organism>
<dbReference type="AlphaFoldDB" id="A0A8J5CR08"/>
<comment type="caution">
    <text evidence="2">The sequence shown here is derived from an EMBL/GenBank/DDBJ whole genome shotgun (WGS) entry which is preliminary data.</text>
</comment>
<dbReference type="OrthoDB" id="8300196at2759"/>
<evidence type="ECO:0000313" key="2">
    <source>
        <dbReference type="EMBL" id="KAG0717721.1"/>
    </source>
</evidence>
<evidence type="ECO:0000256" key="1">
    <source>
        <dbReference type="SAM" id="MobiDB-lite"/>
    </source>
</evidence>
<dbReference type="PANTHER" id="PTHR46704:SF9">
    <property type="entry name" value="BHLH DOMAIN-CONTAINING PROTEIN"/>
    <property type="match status" value="1"/>
</dbReference>
<protein>
    <recommendedName>
        <fullName evidence="4">Tesmin/TSO1-like CXC domain-containing protein</fullName>
    </recommendedName>
</protein>
<evidence type="ECO:0000313" key="3">
    <source>
        <dbReference type="Proteomes" id="UP000770661"/>
    </source>
</evidence>
<evidence type="ECO:0008006" key="4">
    <source>
        <dbReference type="Google" id="ProtNLM"/>
    </source>
</evidence>
<dbReference type="Proteomes" id="UP000770661">
    <property type="component" value="Unassembled WGS sequence"/>
</dbReference>
<proteinExistence type="predicted"/>
<dbReference type="PANTHER" id="PTHR46704">
    <property type="entry name" value="CXC DOMAIN-CONTAINING PROTEIN-RELATED"/>
    <property type="match status" value="1"/>
</dbReference>
<dbReference type="EMBL" id="JACEEZ010017205">
    <property type="protein sequence ID" value="KAG0717721.1"/>
    <property type="molecule type" value="Genomic_DNA"/>
</dbReference>